<dbReference type="PANTHER" id="PTHR43682">
    <property type="entry name" value="LACTATE UTILIZATION PROTEIN C"/>
    <property type="match status" value="1"/>
</dbReference>
<dbReference type="Gene3D" id="3.40.50.10420">
    <property type="entry name" value="NagB/RpiA/CoA transferase-like"/>
    <property type="match status" value="1"/>
</dbReference>
<dbReference type="SUPFAM" id="SSF100950">
    <property type="entry name" value="NagB/RpiA/CoA transferase-like"/>
    <property type="match status" value="1"/>
</dbReference>
<dbReference type="AlphaFoldDB" id="A0A7K1Y3L8"/>
<evidence type="ECO:0000313" key="3">
    <source>
        <dbReference type="Proteomes" id="UP000451233"/>
    </source>
</evidence>
<dbReference type="EMBL" id="WVHS01000007">
    <property type="protein sequence ID" value="MXV17884.1"/>
    <property type="molecule type" value="Genomic_DNA"/>
</dbReference>
<name>A0A7K1Y3L8_9SPHI</name>
<dbReference type="PANTHER" id="PTHR43682:SF1">
    <property type="entry name" value="LACTATE UTILIZATION PROTEIN C"/>
    <property type="match status" value="1"/>
</dbReference>
<dbReference type="InterPro" id="IPR037171">
    <property type="entry name" value="NagB/RpiA_transferase-like"/>
</dbReference>
<dbReference type="RefSeq" id="WP_160908898.1">
    <property type="nucleotide sequence ID" value="NZ_WVHS01000007.1"/>
</dbReference>
<feature type="domain" description="LUD" evidence="1">
    <location>
        <begin position="93"/>
        <end position="192"/>
    </location>
</feature>
<evidence type="ECO:0000313" key="2">
    <source>
        <dbReference type="EMBL" id="MXV17884.1"/>
    </source>
</evidence>
<reference evidence="2 3" key="1">
    <citation type="submission" date="2019-11" db="EMBL/GenBank/DDBJ databases">
        <title>Pedobacter sp. HMF7056 Genome sequencing and assembly.</title>
        <authorList>
            <person name="Kang H."/>
            <person name="Kim H."/>
            <person name="Joh K."/>
        </authorList>
    </citation>
    <scope>NUCLEOTIDE SEQUENCE [LARGE SCALE GENOMIC DNA]</scope>
    <source>
        <strain evidence="2 3">HMF7056</strain>
    </source>
</reference>
<sequence length="194" mass="20516">MSREKILAAVAANQPASQPLPPDPGMNFPAGDLVEKFAAVVTAIGARVVGIGSVAEIPARIAELFQGGRIVSFIPELAEIAENDISPATDPHTLENVDVTILQPHFAVAENGACWITEDLMGHRVLPFITQHLAMVVTAEQIVPTMHQAYDRIAEGAYGFAAFIAGPSKTADIEQSLVLGAHGPRSMTIFLVGL</sequence>
<dbReference type="InterPro" id="IPR024185">
    <property type="entry name" value="FTHF_cligase-like_sf"/>
</dbReference>
<organism evidence="2 3">
    <name type="scientific">Hufsiella ginkgonis</name>
    <dbReference type="NCBI Taxonomy" id="2695274"/>
    <lineage>
        <taxon>Bacteria</taxon>
        <taxon>Pseudomonadati</taxon>
        <taxon>Bacteroidota</taxon>
        <taxon>Sphingobacteriia</taxon>
        <taxon>Sphingobacteriales</taxon>
        <taxon>Sphingobacteriaceae</taxon>
        <taxon>Hufsiella</taxon>
    </lineage>
</organism>
<evidence type="ECO:0000259" key="1">
    <source>
        <dbReference type="Pfam" id="PF02589"/>
    </source>
</evidence>
<dbReference type="InterPro" id="IPR003741">
    <property type="entry name" value="LUD_dom"/>
</dbReference>
<proteinExistence type="predicted"/>
<dbReference type="Pfam" id="PF02589">
    <property type="entry name" value="LUD_dom"/>
    <property type="match status" value="1"/>
</dbReference>
<comment type="caution">
    <text evidence="2">The sequence shown here is derived from an EMBL/GenBank/DDBJ whole genome shotgun (WGS) entry which is preliminary data.</text>
</comment>
<keyword evidence="3" id="KW-1185">Reference proteome</keyword>
<dbReference type="Proteomes" id="UP000451233">
    <property type="component" value="Unassembled WGS sequence"/>
</dbReference>
<accession>A0A7K1Y3L8</accession>
<gene>
    <name evidence="2" type="ORF">GS398_21490</name>
</gene>
<protein>
    <submittedName>
        <fullName evidence="2">Lactate utilization protein B/C</fullName>
    </submittedName>
</protein>